<evidence type="ECO:0000256" key="7">
    <source>
        <dbReference type="ARBA" id="ARBA00022801"/>
    </source>
</evidence>
<dbReference type="InterPro" id="IPR000214">
    <property type="entry name" value="Znf_DNA_glyclase/AP_lyase"/>
</dbReference>
<dbReference type="PROSITE" id="PS51068">
    <property type="entry name" value="FPG_CAT"/>
    <property type="match status" value="1"/>
</dbReference>
<comment type="caution">
    <text evidence="18">The sequence shown here is derived from an EMBL/GenBank/DDBJ whole genome shotgun (WGS) entry which is preliminary data.</text>
</comment>
<evidence type="ECO:0000256" key="8">
    <source>
        <dbReference type="ARBA" id="ARBA00022833"/>
    </source>
</evidence>
<dbReference type="SUPFAM" id="SSF81624">
    <property type="entry name" value="N-terminal domain of MutM-like DNA repair proteins"/>
    <property type="match status" value="1"/>
</dbReference>
<dbReference type="PANTHER" id="PTHR22993">
    <property type="entry name" value="FORMAMIDOPYRIMIDINE-DNA GLYCOSYLASE"/>
    <property type="match status" value="1"/>
</dbReference>
<feature type="active site" description="Proton donor; for beta-elimination activity" evidence="15">
    <location>
        <position position="57"/>
    </location>
</feature>
<feature type="active site" description="Proton donor" evidence="15">
    <location>
        <position position="3"/>
    </location>
</feature>
<name>A0ABW9GCL0_9GAMM</name>
<dbReference type="InterPro" id="IPR015886">
    <property type="entry name" value="H2TH_FPG"/>
</dbReference>
<comment type="catalytic activity">
    <reaction evidence="14 15">
        <text>2'-deoxyribonucleotide-(2'-deoxyribose 5'-phosphate)-2'-deoxyribonucleotide-DNA = a 3'-end 2'-deoxyribonucleotide-(2,3-dehydro-2,3-deoxyribose 5'-phosphate)-DNA + a 5'-end 5'-phospho-2'-deoxyribonucleoside-DNA + H(+)</text>
        <dbReference type="Rhea" id="RHEA:66592"/>
        <dbReference type="Rhea" id="RHEA-COMP:13180"/>
        <dbReference type="Rhea" id="RHEA-COMP:16897"/>
        <dbReference type="Rhea" id="RHEA-COMP:17067"/>
        <dbReference type="ChEBI" id="CHEBI:15378"/>
        <dbReference type="ChEBI" id="CHEBI:136412"/>
        <dbReference type="ChEBI" id="CHEBI:157695"/>
        <dbReference type="ChEBI" id="CHEBI:167181"/>
        <dbReference type="EC" id="4.2.99.18"/>
    </reaction>
</comment>
<evidence type="ECO:0000256" key="2">
    <source>
        <dbReference type="ARBA" id="ARBA00009409"/>
    </source>
</evidence>
<dbReference type="HAMAP" id="MF_00103">
    <property type="entry name" value="Fapy_DNA_glycosyl"/>
    <property type="match status" value="1"/>
</dbReference>
<dbReference type="Proteomes" id="UP001629953">
    <property type="component" value="Unassembled WGS sequence"/>
</dbReference>
<evidence type="ECO:0000256" key="6">
    <source>
        <dbReference type="ARBA" id="ARBA00022771"/>
    </source>
</evidence>
<feature type="domain" description="FPG-type" evidence="16">
    <location>
        <begin position="236"/>
        <end position="270"/>
    </location>
</feature>
<evidence type="ECO:0000256" key="13">
    <source>
        <dbReference type="ARBA" id="ARBA00023295"/>
    </source>
</evidence>
<dbReference type="EC" id="3.2.2.23" evidence="15"/>
<keyword evidence="11 15" id="KW-0456">Lyase</keyword>
<keyword evidence="10 15" id="KW-0234">DNA repair</keyword>
<feature type="active site" description="Proton donor; for delta-elimination activity" evidence="15">
    <location>
        <position position="260"/>
    </location>
</feature>
<evidence type="ECO:0000259" key="17">
    <source>
        <dbReference type="PROSITE" id="PS51068"/>
    </source>
</evidence>
<keyword evidence="6 15" id="KW-0863">Zinc-finger</keyword>
<dbReference type="SUPFAM" id="SSF46946">
    <property type="entry name" value="S13-like H2TH domain"/>
    <property type="match status" value="1"/>
</dbReference>
<dbReference type="PROSITE" id="PS01242">
    <property type="entry name" value="ZF_FPG_1"/>
    <property type="match status" value="1"/>
</dbReference>
<evidence type="ECO:0000256" key="12">
    <source>
        <dbReference type="ARBA" id="ARBA00023268"/>
    </source>
</evidence>
<dbReference type="InterPro" id="IPR020629">
    <property type="entry name" value="FPG_Glyclase"/>
</dbReference>
<dbReference type="SMART" id="SM01232">
    <property type="entry name" value="H2TH"/>
    <property type="match status" value="1"/>
</dbReference>
<evidence type="ECO:0000256" key="4">
    <source>
        <dbReference type="ARBA" id="ARBA00022723"/>
    </source>
</evidence>
<feature type="domain" description="Formamidopyrimidine-DNA glycosylase catalytic" evidence="17">
    <location>
        <begin position="2"/>
        <end position="112"/>
    </location>
</feature>
<dbReference type="InterPro" id="IPR012319">
    <property type="entry name" value="FPG_cat"/>
</dbReference>
<dbReference type="CDD" id="cd08966">
    <property type="entry name" value="EcFpg-like_N"/>
    <property type="match status" value="1"/>
</dbReference>
<evidence type="ECO:0000256" key="10">
    <source>
        <dbReference type="ARBA" id="ARBA00023204"/>
    </source>
</evidence>
<dbReference type="InterPro" id="IPR010979">
    <property type="entry name" value="Ribosomal_uS13-like_H2TH"/>
</dbReference>
<feature type="binding site" evidence="15">
    <location>
        <position position="90"/>
    </location>
    <ligand>
        <name>DNA</name>
        <dbReference type="ChEBI" id="CHEBI:16991"/>
    </ligand>
</feature>
<protein>
    <recommendedName>
        <fullName evidence="15">Formamidopyrimidine-DNA glycosylase</fullName>
        <shortName evidence="15">Fapy-DNA glycosylase</shortName>
        <ecNumber evidence="15">3.2.2.23</ecNumber>
    </recommendedName>
    <alternativeName>
        <fullName evidence="15">DNA-(apurinic or apyrimidinic site) lyase MutM</fullName>
        <shortName evidence="15">AP lyase MutM</shortName>
        <ecNumber evidence="15">4.2.99.18</ecNumber>
    </alternativeName>
</protein>
<evidence type="ECO:0000313" key="18">
    <source>
        <dbReference type="EMBL" id="MFM2486984.1"/>
    </source>
</evidence>
<sequence length="272" mass="30459">MPELPEVETSRRGIEPHLRAQRVIDVIVRQPKLRWPIPDTLAHMIDQVVLSVQRRAKYLLLETQAGVCIIHLGMSGSLRVLDADVPAQKHDHVDWVLASGQCLRLTDPRRFGAVLWWELPLEGHPLLSKLGPEPLTDEFSGQLLYQCSRGRSVAVKQLIMDNHVVVGVGNIYASEALFMAGLHPQLVAGQIGLSRYQRLAQTIKQVLAAAITQGGTTLRDFSSADGKPGYFKQELNVYGREGERCHQCASLIKSLRIGQRNTFYCPNCQKRR</sequence>
<evidence type="ECO:0000256" key="1">
    <source>
        <dbReference type="ARBA" id="ARBA00001668"/>
    </source>
</evidence>
<dbReference type="Pfam" id="PF01149">
    <property type="entry name" value="Fapy_DNA_glyco"/>
    <property type="match status" value="1"/>
</dbReference>
<comment type="similarity">
    <text evidence="2 15">Belongs to the FPG family.</text>
</comment>
<organism evidence="18 19">
    <name type="scientific">Celerinatantimonas yamalensis</name>
    <dbReference type="NCBI Taxonomy" id="559956"/>
    <lineage>
        <taxon>Bacteria</taxon>
        <taxon>Pseudomonadati</taxon>
        <taxon>Pseudomonadota</taxon>
        <taxon>Gammaproteobacteria</taxon>
        <taxon>Celerinatantimonadaceae</taxon>
        <taxon>Celerinatantimonas</taxon>
    </lineage>
</organism>
<evidence type="ECO:0000256" key="15">
    <source>
        <dbReference type="HAMAP-Rule" id="MF_00103"/>
    </source>
</evidence>
<keyword evidence="9 15" id="KW-0238">DNA-binding</keyword>
<keyword evidence="7 15" id="KW-0378">Hydrolase</keyword>
<dbReference type="InterPro" id="IPR010663">
    <property type="entry name" value="Znf_FPG/IleRS"/>
</dbReference>
<comment type="function">
    <text evidence="15">Involved in base excision repair of DNA damaged by oxidation or by mutagenic agents. Acts as DNA glycosylase that recognizes and removes damaged bases. Has a preference for oxidized purines, such as 7,8-dihydro-8-oxoguanine (8-oxoG). Has AP (apurinic/apyrimidinic) lyase activity and introduces nicks in the DNA strand. Cleaves the DNA backbone by beta-delta elimination to generate a single-strand break at the site of the removed base with both 3'- and 5'-phosphates.</text>
</comment>
<evidence type="ECO:0000256" key="3">
    <source>
        <dbReference type="ARBA" id="ARBA00011245"/>
    </source>
</evidence>
<proteinExistence type="inferred from homology"/>
<evidence type="ECO:0000256" key="9">
    <source>
        <dbReference type="ARBA" id="ARBA00023125"/>
    </source>
</evidence>
<dbReference type="EMBL" id="JBEQCT010000014">
    <property type="protein sequence ID" value="MFM2486984.1"/>
    <property type="molecule type" value="Genomic_DNA"/>
</dbReference>
<keyword evidence="19" id="KW-1185">Reference proteome</keyword>
<dbReference type="GO" id="GO:0140078">
    <property type="term" value="F:class I DNA-(apurinic or apyrimidinic site) endonuclease activity"/>
    <property type="evidence" value="ECO:0007669"/>
    <property type="project" value="UniProtKB-EC"/>
</dbReference>
<comment type="subunit">
    <text evidence="3 15">Monomer.</text>
</comment>
<feature type="active site" description="Schiff-base intermediate with DNA" evidence="15">
    <location>
        <position position="2"/>
    </location>
</feature>
<keyword evidence="4 15" id="KW-0479">Metal-binding</keyword>
<dbReference type="NCBIfam" id="NF002211">
    <property type="entry name" value="PRK01103.1"/>
    <property type="match status" value="1"/>
</dbReference>
<dbReference type="SMART" id="SM00898">
    <property type="entry name" value="Fapy_DNA_glyco"/>
    <property type="match status" value="1"/>
</dbReference>
<dbReference type="Gene3D" id="1.10.8.50">
    <property type="match status" value="1"/>
</dbReference>
<evidence type="ECO:0000256" key="14">
    <source>
        <dbReference type="ARBA" id="ARBA00044632"/>
    </source>
</evidence>
<accession>A0ABW9GCL0</accession>
<dbReference type="InterPro" id="IPR035937">
    <property type="entry name" value="FPG_N"/>
</dbReference>
<keyword evidence="5 15" id="KW-0227">DNA damage</keyword>
<dbReference type="RefSeq" id="WP_408625284.1">
    <property type="nucleotide sequence ID" value="NZ_JBEQCT010000014.1"/>
</dbReference>
<feature type="binding site" evidence="15">
    <location>
        <position position="151"/>
    </location>
    <ligand>
        <name>DNA</name>
        <dbReference type="ChEBI" id="CHEBI:16991"/>
    </ligand>
</feature>
<dbReference type="Pfam" id="PF06831">
    <property type="entry name" value="H2TH"/>
    <property type="match status" value="1"/>
</dbReference>
<dbReference type="NCBIfam" id="TIGR00577">
    <property type="entry name" value="fpg"/>
    <property type="match status" value="1"/>
</dbReference>
<comment type="cofactor">
    <cofactor evidence="15">
        <name>Zn(2+)</name>
        <dbReference type="ChEBI" id="CHEBI:29105"/>
    </cofactor>
    <text evidence="15">Binds 1 zinc ion per subunit.</text>
</comment>
<dbReference type="EC" id="4.2.99.18" evidence="15"/>
<evidence type="ECO:0000256" key="5">
    <source>
        <dbReference type="ARBA" id="ARBA00022763"/>
    </source>
</evidence>
<evidence type="ECO:0000313" key="19">
    <source>
        <dbReference type="Proteomes" id="UP001629953"/>
    </source>
</evidence>
<keyword evidence="13 15" id="KW-0326">Glycosidase</keyword>
<evidence type="ECO:0000256" key="11">
    <source>
        <dbReference type="ARBA" id="ARBA00023239"/>
    </source>
</evidence>
<gene>
    <name evidence="15 18" type="primary">mutM</name>
    <name evidence="15" type="synonym">fpg</name>
    <name evidence="18" type="ORF">ABUE30_18315</name>
</gene>
<comment type="catalytic activity">
    <reaction evidence="1 15">
        <text>Hydrolysis of DNA containing ring-opened 7-methylguanine residues, releasing 2,6-diamino-4-hydroxy-5-(N-methyl)formamidopyrimidine.</text>
        <dbReference type="EC" id="3.2.2.23"/>
    </reaction>
</comment>
<dbReference type="GO" id="GO:0008534">
    <property type="term" value="F:oxidized purine nucleobase lesion DNA N-glycosylase activity"/>
    <property type="evidence" value="ECO:0007669"/>
    <property type="project" value="UniProtKB-EC"/>
</dbReference>
<feature type="binding site" evidence="15">
    <location>
        <position position="109"/>
    </location>
    <ligand>
        <name>DNA</name>
        <dbReference type="ChEBI" id="CHEBI:16991"/>
    </ligand>
</feature>
<keyword evidence="8 15" id="KW-0862">Zinc</keyword>
<dbReference type="Pfam" id="PF06827">
    <property type="entry name" value="zf-FPG_IleRS"/>
    <property type="match status" value="1"/>
</dbReference>
<dbReference type="PANTHER" id="PTHR22993:SF9">
    <property type="entry name" value="FORMAMIDOPYRIMIDINE-DNA GLYCOSYLASE"/>
    <property type="match status" value="1"/>
</dbReference>
<evidence type="ECO:0000259" key="16">
    <source>
        <dbReference type="PROSITE" id="PS51066"/>
    </source>
</evidence>
<reference evidence="18 19" key="1">
    <citation type="journal article" date="2013" name="Int. J. Syst. Evol. Microbiol.">
        <title>Celerinatantimonas yamalensis sp. nov., a cold-adapted diazotrophic bacterium from a cold permafrost brine.</title>
        <authorList>
            <person name="Shcherbakova V."/>
            <person name="Chuvilskaya N."/>
            <person name="Rivkina E."/>
            <person name="Demidov N."/>
            <person name="Uchaeva V."/>
            <person name="Suetin S."/>
            <person name="Suzina N."/>
            <person name="Gilichinsky D."/>
        </authorList>
    </citation>
    <scope>NUCLEOTIDE SEQUENCE [LARGE SCALE GENOMIC DNA]</scope>
    <source>
        <strain evidence="18 19">C7</strain>
    </source>
</reference>
<keyword evidence="12 15" id="KW-0511">Multifunctional enzyme</keyword>
<dbReference type="Gene3D" id="3.20.190.10">
    <property type="entry name" value="MutM-like, N-terminal"/>
    <property type="match status" value="1"/>
</dbReference>
<dbReference type="PROSITE" id="PS51066">
    <property type="entry name" value="ZF_FPG_2"/>
    <property type="match status" value="1"/>
</dbReference>
<dbReference type="InterPro" id="IPR015887">
    <property type="entry name" value="DNA_glyclase_Znf_dom_DNA_BS"/>
</dbReference>
<dbReference type="SUPFAM" id="SSF57716">
    <property type="entry name" value="Glucocorticoid receptor-like (DNA-binding domain)"/>
    <property type="match status" value="1"/>
</dbReference>